<keyword evidence="4" id="KW-0346">Stress response</keyword>
<evidence type="ECO:0000256" key="1">
    <source>
        <dbReference type="ARBA" id="ARBA00022741"/>
    </source>
</evidence>
<reference evidence="4 5" key="1">
    <citation type="submission" date="2024-02" db="EMBL/GenBank/DDBJ databases">
        <authorList>
            <person name="Chen Y."/>
            <person name="Shah S."/>
            <person name="Dougan E. K."/>
            <person name="Thang M."/>
            <person name="Chan C."/>
        </authorList>
    </citation>
    <scope>NUCLEOTIDE SEQUENCE [LARGE SCALE GENOMIC DNA]</scope>
</reference>
<keyword evidence="2" id="KW-0067">ATP-binding</keyword>
<dbReference type="Proteomes" id="UP001642464">
    <property type="component" value="Unassembled WGS sequence"/>
</dbReference>
<keyword evidence="5" id="KW-1185">Reference proteome</keyword>
<evidence type="ECO:0000256" key="3">
    <source>
        <dbReference type="SAM" id="MobiDB-lite"/>
    </source>
</evidence>
<dbReference type="SUPFAM" id="SSF100920">
    <property type="entry name" value="Heat shock protein 70kD (HSP70), peptide-binding domain"/>
    <property type="match status" value="1"/>
</dbReference>
<dbReference type="InterPro" id="IPR029047">
    <property type="entry name" value="HSP70_peptide-bd_sf"/>
</dbReference>
<evidence type="ECO:0000313" key="4">
    <source>
        <dbReference type="EMBL" id="CAK9050199.1"/>
    </source>
</evidence>
<dbReference type="Gene3D" id="2.60.34.10">
    <property type="entry name" value="Substrate Binding Domain Of DNAk, Chain A, domain 1"/>
    <property type="match status" value="1"/>
</dbReference>
<comment type="caution">
    <text evidence="4">The sequence shown here is derived from an EMBL/GenBank/DDBJ whole genome shotgun (WGS) entry which is preliminary data.</text>
</comment>
<feature type="region of interest" description="Disordered" evidence="3">
    <location>
        <begin position="813"/>
        <end position="853"/>
    </location>
</feature>
<protein>
    <submittedName>
        <fullName evidence="4">Heat shock 70 kDa protein homolog (HSP70) (Major surface antigen)</fullName>
    </submittedName>
</protein>
<evidence type="ECO:0000313" key="5">
    <source>
        <dbReference type="Proteomes" id="UP001642464"/>
    </source>
</evidence>
<organism evidence="4 5">
    <name type="scientific">Durusdinium trenchii</name>
    <dbReference type="NCBI Taxonomy" id="1381693"/>
    <lineage>
        <taxon>Eukaryota</taxon>
        <taxon>Sar</taxon>
        <taxon>Alveolata</taxon>
        <taxon>Dinophyceae</taxon>
        <taxon>Suessiales</taxon>
        <taxon>Symbiodiniaceae</taxon>
        <taxon>Durusdinium</taxon>
    </lineage>
</organism>
<dbReference type="EMBL" id="CAXAMM010021591">
    <property type="protein sequence ID" value="CAK9050199.1"/>
    <property type="molecule type" value="Genomic_DNA"/>
</dbReference>
<proteinExistence type="predicted"/>
<feature type="compositionally biased region" description="Low complexity" evidence="3">
    <location>
        <begin position="821"/>
        <end position="830"/>
    </location>
</feature>
<dbReference type="Pfam" id="PF00012">
    <property type="entry name" value="HSP70"/>
    <property type="match status" value="1"/>
</dbReference>
<gene>
    <name evidence="4" type="ORF">SCF082_LOCUS27724</name>
</gene>
<sequence>MQISDPALKQAHIEHLREDLGLSRNQSFEEVFLTVTDWDSRMPETATDILVEFLASRSDDSQVCLVHLDLHGTLPRLLSAMLRNRAYFESAASSVETLELSLENVDPLDDFLPRFPNLCALRMYRPEFPFQQDPEDLTDQYSMRLLHLNCQSLQDIAIVGLHAGQQGIFSTVLRSLACKKFAGRSPSAMASLSTTLWFVSSLPHVLFALRTLGDLLQELRAKAWGDNFLLNLGKLNIQIESGEGFDQGFGTVHEVARAALNRGLDDDQIAKRRKVLTTIRSTQPAFAAHPNDTLLCLFDVTPLSLGVASAGGTQLVEDISALQELRGSIITAQVASSASAQVPLHIQCSNLAGETLLSGHLPAESTVADLETLLVTSCSRSWGGASFFLGDCRVSRSSTLCQYESLLVKEEKDAVMTGIIQRNTTIPTKKSKLFTTYCHRQEGVCIQVLEGELLLAKDNHVVGHLQLNGVCPAFERGILLIEVTFDIDANGILHVTAFDHGSRSKSTATFPLEKRSHARGAEIERALANAEVHWKQRSAIEARSEILAKCGKVLQLRPSQAKQAEDLLAWMDEHELSEDIDYVAKLKAADNMVLTLEDIVEEIIQEEIVDETDVYVDVDRRLKIGGRDTTNFNLGVFNPIWRSRGDKLSREEVNAISAHLMRTAFKSGGEYSLKYDTITWLVGEADVQNLTRHAPTGLDPADTDWIYRRGEVTHRCTLILQGRLGAIVGHESFHTDNGAFTLLARDALLPKPFKPDFDAYLSTPKVRVLSIKKDLFRRACDLDKDSTTLEAALKSQVLAPSLAKKRWTYSGREAVEDQSGSPHMSPHMSPTQSVKSRRPSQAISDILGRPTAL</sequence>
<name>A0ABP0MJA2_9DINO</name>
<dbReference type="PANTHER" id="PTHR19375">
    <property type="entry name" value="HEAT SHOCK PROTEIN 70KDA"/>
    <property type="match status" value="1"/>
</dbReference>
<evidence type="ECO:0000256" key="2">
    <source>
        <dbReference type="ARBA" id="ARBA00022840"/>
    </source>
</evidence>
<accession>A0ABP0MJA2</accession>
<keyword evidence="1" id="KW-0547">Nucleotide-binding</keyword>
<feature type="compositionally biased region" description="Polar residues" evidence="3">
    <location>
        <begin position="831"/>
        <end position="843"/>
    </location>
</feature>
<dbReference type="InterPro" id="IPR013126">
    <property type="entry name" value="Hsp_70_fam"/>
</dbReference>